<keyword evidence="7" id="KW-1185">Reference proteome</keyword>
<dbReference type="InterPro" id="IPR009057">
    <property type="entry name" value="Homeodomain-like_sf"/>
</dbReference>
<dbReference type="Gene3D" id="1.10.357.10">
    <property type="entry name" value="Tetracycline Repressor, domain 2"/>
    <property type="match status" value="1"/>
</dbReference>
<dbReference type="PANTHER" id="PTHR30055">
    <property type="entry name" value="HTH-TYPE TRANSCRIPTIONAL REGULATOR RUTR"/>
    <property type="match status" value="1"/>
</dbReference>
<keyword evidence="3" id="KW-0804">Transcription</keyword>
<evidence type="ECO:0000259" key="5">
    <source>
        <dbReference type="PROSITE" id="PS50977"/>
    </source>
</evidence>
<dbReference type="SUPFAM" id="SSF46689">
    <property type="entry name" value="Homeodomain-like"/>
    <property type="match status" value="1"/>
</dbReference>
<dbReference type="EMBL" id="JBHEZZ010000010">
    <property type="protein sequence ID" value="MFC1403428.1"/>
    <property type="molecule type" value="Genomic_DNA"/>
</dbReference>
<feature type="DNA-binding region" description="H-T-H motif" evidence="4">
    <location>
        <begin position="29"/>
        <end position="48"/>
    </location>
</feature>
<accession>A0ABV6UPM5</accession>
<sequence length="188" mass="20393">MGRWEPNARGRLGRAAMELYVERGFDQTTIADIAERAGLTKRTFFRHYADKRDVLFAGADPLRDVVVRAITEAPPELAPFAAVSFGIEAGAELIQERPDDVRMRQAVIDAHPELQERELAKLAGLVGDMAAALNGRGVGAWPARLAAEAGMAAFRVAFARWIAASAEGKLTQTVRESMTELTATVTGE</sequence>
<evidence type="ECO:0000256" key="2">
    <source>
        <dbReference type="ARBA" id="ARBA00023125"/>
    </source>
</evidence>
<evidence type="ECO:0000256" key="3">
    <source>
        <dbReference type="ARBA" id="ARBA00023163"/>
    </source>
</evidence>
<reference evidence="6 7" key="1">
    <citation type="submission" date="2024-09" db="EMBL/GenBank/DDBJ databases">
        <authorList>
            <person name="Lee S.D."/>
        </authorList>
    </citation>
    <scope>NUCLEOTIDE SEQUENCE [LARGE SCALE GENOMIC DNA]</scope>
    <source>
        <strain evidence="6 7">N1-5</strain>
    </source>
</reference>
<dbReference type="Proteomes" id="UP001592528">
    <property type="component" value="Unassembled WGS sequence"/>
</dbReference>
<gene>
    <name evidence="6" type="ORF">ACEZDJ_19245</name>
</gene>
<dbReference type="InterPro" id="IPR001647">
    <property type="entry name" value="HTH_TetR"/>
</dbReference>
<evidence type="ECO:0000313" key="6">
    <source>
        <dbReference type="EMBL" id="MFC1403428.1"/>
    </source>
</evidence>
<dbReference type="PANTHER" id="PTHR30055:SF238">
    <property type="entry name" value="MYCOFACTOCIN BIOSYNTHESIS TRANSCRIPTIONAL REGULATOR MFTR-RELATED"/>
    <property type="match status" value="1"/>
</dbReference>
<dbReference type="InterPro" id="IPR050109">
    <property type="entry name" value="HTH-type_TetR-like_transc_reg"/>
</dbReference>
<keyword evidence="1" id="KW-0805">Transcription regulation</keyword>
<keyword evidence="2 4" id="KW-0238">DNA-binding</keyword>
<protein>
    <submittedName>
        <fullName evidence="6">TetR family transcriptional regulator</fullName>
    </submittedName>
</protein>
<evidence type="ECO:0000313" key="7">
    <source>
        <dbReference type="Proteomes" id="UP001592528"/>
    </source>
</evidence>
<dbReference type="PROSITE" id="PS50977">
    <property type="entry name" value="HTH_TETR_2"/>
    <property type="match status" value="1"/>
</dbReference>
<proteinExistence type="predicted"/>
<dbReference type="Pfam" id="PF00440">
    <property type="entry name" value="TetR_N"/>
    <property type="match status" value="1"/>
</dbReference>
<name>A0ABV6UPM5_9ACTN</name>
<evidence type="ECO:0000256" key="4">
    <source>
        <dbReference type="PROSITE-ProRule" id="PRU00335"/>
    </source>
</evidence>
<feature type="domain" description="HTH tetR-type" evidence="5">
    <location>
        <begin position="6"/>
        <end position="66"/>
    </location>
</feature>
<comment type="caution">
    <text evidence="6">The sequence shown here is derived from an EMBL/GenBank/DDBJ whole genome shotgun (WGS) entry which is preliminary data.</text>
</comment>
<evidence type="ECO:0000256" key="1">
    <source>
        <dbReference type="ARBA" id="ARBA00023015"/>
    </source>
</evidence>
<dbReference type="PRINTS" id="PR00455">
    <property type="entry name" value="HTHTETR"/>
</dbReference>
<organism evidence="6 7">
    <name type="scientific">Streptacidiphilus cavernicola</name>
    <dbReference type="NCBI Taxonomy" id="3342716"/>
    <lineage>
        <taxon>Bacteria</taxon>
        <taxon>Bacillati</taxon>
        <taxon>Actinomycetota</taxon>
        <taxon>Actinomycetes</taxon>
        <taxon>Kitasatosporales</taxon>
        <taxon>Streptomycetaceae</taxon>
        <taxon>Streptacidiphilus</taxon>
    </lineage>
</organism>
<dbReference type="RefSeq" id="WP_030255050.1">
    <property type="nucleotide sequence ID" value="NZ_JBHEZZ010000010.1"/>
</dbReference>